<gene>
    <name evidence="4" type="ORF">FH965_09615</name>
</gene>
<organism evidence="4 5">
    <name type="scientific">Streptomyces spectabilis</name>
    <dbReference type="NCBI Taxonomy" id="68270"/>
    <lineage>
        <taxon>Bacteria</taxon>
        <taxon>Bacillati</taxon>
        <taxon>Actinomycetota</taxon>
        <taxon>Actinomycetes</taxon>
        <taxon>Kitasatosporales</taxon>
        <taxon>Streptomycetaceae</taxon>
        <taxon>Streptomyces</taxon>
    </lineage>
</organism>
<feature type="compositionally biased region" description="Basic and acidic residues" evidence="1">
    <location>
        <begin position="1"/>
        <end position="15"/>
    </location>
</feature>
<dbReference type="Proteomes" id="UP000316806">
    <property type="component" value="Chromosome"/>
</dbReference>
<evidence type="ECO:0000313" key="5">
    <source>
        <dbReference type="Proteomes" id="UP000316806"/>
    </source>
</evidence>
<dbReference type="AlphaFoldDB" id="A0A516R578"/>
<dbReference type="RefSeq" id="WP_144002720.1">
    <property type="nucleotide sequence ID" value="NZ_CP040916.1"/>
</dbReference>
<proteinExistence type="predicted"/>
<name>A0A516R578_STRST</name>
<feature type="region of interest" description="Disordered" evidence="1">
    <location>
        <begin position="1"/>
        <end position="59"/>
    </location>
</feature>
<accession>A0A516R578</accession>
<protein>
    <recommendedName>
        <fullName evidence="3">DUF6286 domain-containing protein</fullName>
    </recommendedName>
</protein>
<dbReference type="Pfam" id="PF19803">
    <property type="entry name" value="DUF6286"/>
    <property type="match status" value="1"/>
</dbReference>
<dbReference type="EMBL" id="CP040916">
    <property type="protein sequence ID" value="QDQ10805.1"/>
    <property type="molecule type" value="Genomic_DNA"/>
</dbReference>
<sequence>MSEPHDPHRAHEDPRPAPPVPVVERAPDGADPTAGPEQWTSAASYEPHPTLAPDDDRPPRFWSARRVPAALLALLVLGGSGLLLYDVVAVRADHPAMRWRRELARELAQRPLDSTAVLAGAAGAVAVGLWLLLLAATPGLRAVLPMRRGHADVRAGLDRAAAATVLRDRALDVAGVRAVRVRMTRSKVDVRAESHFRPLDDVRADLDRTLADGIRGLGLGSPPTLSVHVARPGKKG</sequence>
<keyword evidence="2" id="KW-0812">Transmembrane</keyword>
<evidence type="ECO:0000256" key="1">
    <source>
        <dbReference type="SAM" id="MobiDB-lite"/>
    </source>
</evidence>
<feature type="transmembrane region" description="Helical" evidence="2">
    <location>
        <begin position="67"/>
        <end position="85"/>
    </location>
</feature>
<evidence type="ECO:0000259" key="3">
    <source>
        <dbReference type="Pfam" id="PF19803"/>
    </source>
</evidence>
<evidence type="ECO:0000256" key="2">
    <source>
        <dbReference type="SAM" id="Phobius"/>
    </source>
</evidence>
<feature type="domain" description="DUF6286" evidence="3">
    <location>
        <begin position="126"/>
        <end position="229"/>
    </location>
</feature>
<reference evidence="4 5" key="1">
    <citation type="journal article" date="2019" name="J. Ind. Microbiol. Biotechnol.">
        <title>The complete genomic sequence of Streptomyces spectabilis NRRL-2792 and identification of secondary metabolite biosynthetic gene clusters.</title>
        <authorList>
            <person name="Sinha A."/>
            <person name="Phillips-Salemka S."/>
            <person name="Niraula T.A."/>
            <person name="Short K.A."/>
            <person name="Niraula N.P."/>
        </authorList>
    </citation>
    <scope>NUCLEOTIDE SEQUENCE [LARGE SCALE GENOMIC DNA]</scope>
    <source>
        <strain evidence="4 5">NRRL 2792</strain>
    </source>
</reference>
<evidence type="ECO:0000313" key="4">
    <source>
        <dbReference type="EMBL" id="QDQ10805.1"/>
    </source>
</evidence>
<feature type="transmembrane region" description="Helical" evidence="2">
    <location>
        <begin position="116"/>
        <end position="140"/>
    </location>
</feature>
<dbReference type="InterPro" id="IPR046253">
    <property type="entry name" value="DUF6286"/>
</dbReference>
<keyword evidence="2" id="KW-0472">Membrane</keyword>
<keyword evidence="2" id="KW-1133">Transmembrane helix</keyword>